<proteinExistence type="predicted"/>
<name>A0AAU9T4F8_THLAR</name>
<evidence type="ECO:0000313" key="1">
    <source>
        <dbReference type="EMBL" id="CAH2079162.1"/>
    </source>
</evidence>
<sequence>MNRASNIITKLTFEGESPSFSDVEKPETAGVDENLGKSPADLELQFCQVCAHHCMHKNKNVF</sequence>
<accession>A0AAU9T4F8</accession>
<keyword evidence="2" id="KW-1185">Reference proteome</keyword>
<gene>
    <name evidence="1" type="ORF">TAV2_LOCUS22842</name>
</gene>
<dbReference type="EMBL" id="OU466863">
    <property type="protein sequence ID" value="CAH2079162.1"/>
    <property type="molecule type" value="Genomic_DNA"/>
</dbReference>
<evidence type="ECO:0000313" key="2">
    <source>
        <dbReference type="Proteomes" id="UP000836841"/>
    </source>
</evidence>
<dbReference type="Proteomes" id="UP000836841">
    <property type="component" value="Chromosome 7"/>
</dbReference>
<dbReference type="AlphaFoldDB" id="A0AAU9T4F8"/>
<protein>
    <submittedName>
        <fullName evidence="1">Uncharacterized protein</fullName>
    </submittedName>
</protein>
<reference evidence="1 2" key="1">
    <citation type="submission" date="2022-03" db="EMBL/GenBank/DDBJ databases">
        <authorList>
            <person name="Nunn A."/>
            <person name="Chopra R."/>
            <person name="Nunn A."/>
            <person name="Contreras Garrido A."/>
        </authorList>
    </citation>
    <scope>NUCLEOTIDE SEQUENCE [LARGE SCALE GENOMIC DNA]</scope>
</reference>
<organism evidence="1 2">
    <name type="scientific">Thlaspi arvense</name>
    <name type="common">Field penny-cress</name>
    <dbReference type="NCBI Taxonomy" id="13288"/>
    <lineage>
        <taxon>Eukaryota</taxon>
        <taxon>Viridiplantae</taxon>
        <taxon>Streptophyta</taxon>
        <taxon>Embryophyta</taxon>
        <taxon>Tracheophyta</taxon>
        <taxon>Spermatophyta</taxon>
        <taxon>Magnoliopsida</taxon>
        <taxon>eudicotyledons</taxon>
        <taxon>Gunneridae</taxon>
        <taxon>Pentapetalae</taxon>
        <taxon>rosids</taxon>
        <taxon>malvids</taxon>
        <taxon>Brassicales</taxon>
        <taxon>Brassicaceae</taxon>
        <taxon>Thlaspideae</taxon>
        <taxon>Thlaspi</taxon>
    </lineage>
</organism>